<dbReference type="NCBIfam" id="TIGR00067">
    <property type="entry name" value="glut_race"/>
    <property type="match status" value="1"/>
</dbReference>
<dbReference type="PROSITE" id="PS00923">
    <property type="entry name" value="ASP_GLU_RACEMASE_1"/>
    <property type="match status" value="1"/>
</dbReference>
<dbReference type="EMBL" id="LT840185">
    <property type="protein sequence ID" value="SMF61270.1"/>
    <property type="molecule type" value="Genomic_DNA"/>
</dbReference>
<dbReference type="InterPro" id="IPR015942">
    <property type="entry name" value="Asp/Glu/hydantoin_racemase"/>
</dbReference>
<organism evidence="8 9">
    <name type="scientific">Allosphingosinicella indica</name>
    <dbReference type="NCBI Taxonomy" id="941907"/>
    <lineage>
        <taxon>Bacteria</taxon>
        <taxon>Pseudomonadati</taxon>
        <taxon>Pseudomonadota</taxon>
        <taxon>Alphaproteobacteria</taxon>
        <taxon>Sphingomonadales</taxon>
        <taxon>Sphingomonadaceae</taxon>
        <taxon>Allosphingosinicella</taxon>
    </lineage>
</organism>
<feature type="binding site" evidence="7">
    <location>
        <begin position="59"/>
        <end position="60"/>
    </location>
    <ligand>
        <name>substrate</name>
    </ligand>
</feature>
<comment type="pathway">
    <text evidence="7">Cell wall biogenesis; peptidoglycan biosynthesis.</text>
</comment>
<feature type="binding site" evidence="7">
    <location>
        <begin position="27"/>
        <end position="28"/>
    </location>
    <ligand>
        <name>substrate</name>
    </ligand>
</feature>
<keyword evidence="4 7" id="KW-0573">Peptidoglycan synthesis</keyword>
<keyword evidence="6 7" id="KW-0961">Cell wall biogenesis/degradation</keyword>
<dbReference type="PROSITE" id="PS00924">
    <property type="entry name" value="ASP_GLU_RACEMASE_2"/>
    <property type="match status" value="1"/>
</dbReference>
<comment type="similarity">
    <text evidence="7">Belongs to the aspartate/glutamate racemases family.</text>
</comment>
<comment type="function">
    <text evidence="7">Provides the (R)-glutamate required for cell wall biosynthesis.</text>
</comment>
<feature type="active site" description="Proton donor/acceptor" evidence="7">
    <location>
        <position position="205"/>
    </location>
</feature>
<dbReference type="AlphaFoldDB" id="A0A1X7FYR8"/>
<gene>
    <name evidence="7" type="primary">murI</name>
    <name evidence="8" type="ORF">SAMN06295910_0254</name>
</gene>
<dbReference type="InterPro" id="IPR033134">
    <property type="entry name" value="Asp/Glu_racemase_AS_2"/>
</dbReference>
<keyword evidence="3 7" id="KW-0133">Cell shape</keyword>
<dbReference type="InterPro" id="IPR018187">
    <property type="entry name" value="Asp/Glu_racemase_AS_1"/>
</dbReference>
<evidence type="ECO:0000256" key="5">
    <source>
        <dbReference type="ARBA" id="ARBA00023235"/>
    </source>
</evidence>
<evidence type="ECO:0000256" key="4">
    <source>
        <dbReference type="ARBA" id="ARBA00022984"/>
    </source>
</evidence>
<dbReference type="Gene3D" id="3.40.50.1860">
    <property type="match status" value="2"/>
</dbReference>
<evidence type="ECO:0000256" key="3">
    <source>
        <dbReference type="ARBA" id="ARBA00022960"/>
    </source>
</evidence>
<dbReference type="GO" id="GO:0008881">
    <property type="term" value="F:glutamate racemase activity"/>
    <property type="evidence" value="ECO:0007669"/>
    <property type="project" value="UniProtKB-UniRule"/>
</dbReference>
<name>A0A1X7FYR8_9SPHN</name>
<dbReference type="InterPro" id="IPR001920">
    <property type="entry name" value="Asp/Glu_race"/>
</dbReference>
<evidence type="ECO:0000256" key="2">
    <source>
        <dbReference type="ARBA" id="ARBA00013090"/>
    </source>
</evidence>
<dbReference type="PANTHER" id="PTHR21198:SF2">
    <property type="entry name" value="GLUTAMATE RACEMASE"/>
    <property type="match status" value="1"/>
</dbReference>
<feature type="active site" description="Proton donor/acceptor" evidence="7">
    <location>
        <position position="91"/>
    </location>
</feature>
<dbReference type="HAMAP" id="MF_00258">
    <property type="entry name" value="Glu_racemase"/>
    <property type="match status" value="1"/>
</dbReference>
<evidence type="ECO:0000256" key="6">
    <source>
        <dbReference type="ARBA" id="ARBA00023316"/>
    </source>
</evidence>
<feature type="binding site" evidence="7">
    <location>
        <begin position="206"/>
        <end position="207"/>
    </location>
    <ligand>
        <name>substrate</name>
    </ligand>
</feature>
<dbReference type="InterPro" id="IPR004391">
    <property type="entry name" value="Glu_race"/>
</dbReference>
<keyword evidence="9" id="KW-1185">Reference proteome</keyword>
<dbReference type="GO" id="GO:0008360">
    <property type="term" value="P:regulation of cell shape"/>
    <property type="evidence" value="ECO:0007669"/>
    <property type="project" value="UniProtKB-KW"/>
</dbReference>
<proteinExistence type="inferred from homology"/>
<dbReference type="Pfam" id="PF01177">
    <property type="entry name" value="Asp_Glu_race"/>
    <property type="match status" value="1"/>
</dbReference>
<dbReference type="Proteomes" id="UP000192934">
    <property type="component" value="Chromosome I"/>
</dbReference>
<protein>
    <recommendedName>
        <fullName evidence="2 7">Glutamate racemase</fullName>
        <ecNumber evidence="2 7">5.1.1.3</ecNumber>
    </recommendedName>
</protein>
<dbReference type="GO" id="GO:0009252">
    <property type="term" value="P:peptidoglycan biosynthetic process"/>
    <property type="evidence" value="ECO:0007669"/>
    <property type="project" value="UniProtKB-UniRule"/>
</dbReference>
<dbReference type="UniPathway" id="UPA00219"/>
<dbReference type="EC" id="5.1.1.3" evidence="2 7"/>
<reference evidence="9" key="1">
    <citation type="submission" date="2017-04" db="EMBL/GenBank/DDBJ databases">
        <authorList>
            <person name="Varghese N."/>
            <person name="Submissions S."/>
        </authorList>
    </citation>
    <scope>NUCLEOTIDE SEQUENCE [LARGE SCALE GENOMIC DNA]</scope>
    <source>
        <strain evidence="9">Dd16</strain>
    </source>
</reference>
<dbReference type="SUPFAM" id="SSF53681">
    <property type="entry name" value="Aspartate/glutamate racemase"/>
    <property type="match status" value="2"/>
</dbReference>
<comment type="catalytic activity">
    <reaction evidence="1 7">
        <text>L-glutamate = D-glutamate</text>
        <dbReference type="Rhea" id="RHEA:12813"/>
        <dbReference type="ChEBI" id="CHEBI:29985"/>
        <dbReference type="ChEBI" id="CHEBI:29986"/>
        <dbReference type="EC" id="5.1.1.3"/>
    </reaction>
</comment>
<dbReference type="PANTHER" id="PTHR21198">
    <property type="entry name" value="GLUTAMATE RACEMASE"/>
    <property type="match status" value="1"/>
</dbReference>
<keyword evidence="5 7" id="KW-0413">Isomerase</keyword>
<feature type="binding site" evidence="7">
    <location>
        <begin position="92"/>
        <end position="93"/>
    </location>
    <ligand>
        <name>substrate</name>
    </ligand>
</feature>
<sequence length="281" mass="29440">MGLPRAAVAAKAATAMPTTASPILIFDSGVGGLSVLAPIRALLPHAPIVYAADNAGYPYGTRSEVEITARIPALLGRLAERYDPRLIVIACNTASTIALDAVRAALDVPIVGTVPAIKPAAARSKSRAIGVLGTDATVRQPYVDRLAAEFAADCTVLRHGSAELVDLAEAKLRGEPLDPAAFARILDGLLGQPGGDAIDSIVLACTHFPLVESELAAAAPRPIAFIDGKEGIARRTAWLLRHTTWPEQPRADTALFTRNGGTIDRYREGLAQFGLSGIETL</sequence>
<evidence type="ECO:0000313" key="8">
    <source>
        <dbReference type="EMBL" id="SMF61270.1"/>
    </source>
</evidence>
<dbReference type="STRING" id="941907.SAMN06295910_0254"/>
<evidence type="ECO:0000256" key="1">
    <source>
        <dbReference type="ARBA" id="ARBA00001602"/>
    </source>
</evidence>
<evidence type="ECO:0000313" key="9">
    <source>
        <dbReference type="Proteomes" id="UP000192934"/>
    </source>
</evidence>
<dbReference type="GO" id="GO:0071555">
    <property type="term" value="P:cell wall organization"/>
    <property type="evidence" value="ECO:0007669"/>
    <property type="project" value="UniProtKB-KW"/>
</dbReference>
<accession>A0A1X7FYR8</accession>
<evidence type="ECO:0000256" key="7">
    <source>
        <dbReference type="HAMAP-Rule" id="MF_00258"/>
    </source>
</evidence>